<evidence type="ECO:0000256" key="1">
    <source>
        <dbReference type="SAM" id="MobiDB-lite"/>
    </source>
</evidence>
<proteinExistence type="predicted"/>
<dbReference type="OrthoDB" id="10518515at2759"/>
<evidence type="ECO:0000313" key="3">
    <source>
        <dbReference type="Proteomes" id="UP000076842"/>
    </source>
</evidence>
<protein>
    <submittedName>
        <fullName evidence="2">Uncharacterized protein</fullName>
    </submittedName>
</protein>
<evidence type="ECO:0000313" key="2">
    <source>
        <dbReference type="EMBL" id="KZT61956.1"/>
    </source>
</evidence>
<dbReference type="Proteomes" id="UP000076842">
    <property type="component" value="Unassembled WGS sequence"/>
</dbReference>
<keyword evidence="3" id="KW-1185">Reference proteome</keyword>
<dbReference type="EMBL" id="KV423919">
    <property type="protein sequence ID" value="KZT61956.1"/>
    <property type="molecule type" value="Genomic_DNA"/>
</dbReference>
<feature type="region of interest" description="Disordered" evidence="1">
    <location>
        <begin position="27"/>
        <end position="47"/>
    </location>
</feature>
<sequence length="164" mass="17745">MTSMMPIEPTYAAMATSPTTGRRFFRRHSDSHYTHPTDVGGAALEATTDHPGNAALEEMLDEFGPEEEGEEEEEGEGWGVIEEARRVWRRMSFGNHEVRPETKGVKPPAKPAVKAASHPAHPASQAQVQAHPEGKGKAIAIAPLVPDPQSAVHETPNLTVSIPK</sequence>
<name>A0A165JKI5_9BASI</name>
<dbReference type="AlphaFoldDB" id="A0A165JKI5"/>
<feature type="region of interest" description="Disordered" evidence="1">
    <location>
        <begin position="95"/>
        <end position="164"/>
    </location>
</feature>
<gene>
    <name evidence="2" type="ORF">CALCODRAFT_514340</name>
</gene>
<organism evidence="2 3">
    <name type="scientific">Calocera cornea HHB12733</name>
    <dbReference type="NCBI Taxonomy" id="1353952"/>
    <lineage>
        <taxon>Eukaryota</taxon>
        <taxon>Fungi</taxon>
        <taxon>Dikarya</taxon>
        <taxon>Basidiomycota</taxon>
        <taxon>Agaricomycotina</taxon>
        <taxon>Dacrymycetes</taxon>
        <taxon>Dacrymycetales</taxon>
        <taxon>Dacrymycetaceae</taxon>
        <taxon>Calocera</taxon>
    </lineage>
</organism>
<feature type="compositionally biased region" description="Low complexity" evidence="1">
    <location>
        <begin position="105"/>
        <end position="127"/>
    </location>
</feature>
<reference evidence="2 3" key="1">
    <citation type="journal article" date="2016" name="Mol. Biol. Evol.">
        <title>Comparative Genomics of Early-Diverging Mushroom-Forming Fungi Provides Insights into the Origins of Lignocellulose Decay Capabilities.</title>
        <authorList>
            <person name="Nagy L.G."/>
            <person name="Riley R."/>
            <person name="Tritt A."/>
            <person name="Adam C."/>
            <person name="Daum C."/>
            <person name="Floudas D."/>
            <person name="Sun H."/>
            <person name="Yadav J.S."/>
            <person name="Pangilinan J."/>
            <person name="Larsson K.H."/>
            <person name="Matsuura K."/>
            <person name="Barry K."/>
            <person name="Labutti K."/>
            <person name="Kuo R."/>
            <person name="Ohm R.A."/>
            <person name="Bhattacharya S.S."/>
            <person name="Shirouzu T."/>
            <person name="Yoshinaga Y."/>
            <person name="Martin F.M."/>
            <person name="Grigoriev I.V."/>
            <person name="Hibbett D.S."/>
        </authorList>
    </citation>
    <scope>NUCLEOTIDE SEQUENCE [LARGE SCALE GENOMIC DNA]</scope>
    <source>
        <strain evidence="2 3">HHB12733</strain>
    </source>
</reference>
<dbReference type="InParanoid" id="A0A165JKI5"/>
<accession>A0A165JKI5</accession>